<dbReference type="HOGENOM" id="CLU_3036974_0_0_9"/>
<proteinExistence type="predicted"/>
<name>D3AU71_9FIRM</name>
<sequence>MQICKIILTEEAFLQFYNFTAAVRAFAYHITGRGEQVLGSLDDLISPHQIFQHGA</sequence>
<gene>
    <name evidence="1" type="ORF">CLOSTHATH_07185</name>
</gene>
<reference evidence="1 2" key="1">
    <citation type="submission" date="2010-01" db="EMBL/GenBank/DDBJ databases">
        <authorList>
            <person name="Weinstock G."/>
            <person name="Sodergren E."/>
            <person name="Clifton S."/>
            <person name="Fulton L."/>
            <person name="Fulton B."/>
            <person name="Courtney L."/>
            <person name="Fronick C."/>
            <person name="Harrison M."/>
            <person name="Strong C."/>
            <person name="Farmer C."/>
            <person name="Delahaunty K."/>
            <person name="Markovic C."/>
            <person name="Hall O."/>
            <person name="Minx P."/>
            <person name="Tomlinson C."/>
            <person name="Mitreva M."/>
            <person name="Nelson J."/>
            <person name="Hou S."/>
            <person name="Wollam A."/>
            <person name="Pepin K.H."/>
            <person name="Johnson M."/>
            <person name="Bhonagiri V."/>
            <person name="Nash W.E."/>
            <person name="Warren W."/>
            <person name="Chinwalla A."/>
            <person name="Mardis E.R."/>
            <person name="Wilson R.K."/>
        </authorList>
    </citation>
    <scope>NUCLEOTIDE SEQUENCE [LARGE SCALE GENOMIC DNA]</scope>
    <source>
        <strain evidence="1 2">DSM 13479</strain>
    </source>
</reference>
<dbReference type="AlphaFoldDB" id="D3AU71"/>
<feature type="non-terminal residue" evidence="1">
    <location>
        <position position="55"/>
    </location>
</feature>
<dbReference type="Proteomes" id="UP000004968">
    <property type="component" value="Unassembled WGS sequence"/>
</dbReference>
<dbReference type="EMBL" id="ACIO01001005">
    <property type="protein sequence ID" value="EFC94632.1"/>
    <property type="molecule type" value="Genomic_DNA"/>
</dbReference>
<accession>D3AU71</accession>
<comment type="caution">
    <text evidence="1">The sequence shown here is derived from an EMBL/GenBank/DDBJ whole genome shotgun (WGS) entry which is preliminary data.</text>
</comment>
<protein>
    <submittedName>
        <fullName evidence="1">Uncharacterized protein</fullName>
    </submittedName>
</protein>
<evidence type="ECO:0000313" key="1">
    <source>
        <dbReference type="EMBL" id="EFC94632.1"/>
    </source>
</evidence>
<organism evidence="1 2">
    <name type="scientific">Hungatella hathewayi DSM 13479</name>
    <dbReference type="NCBI Taxonomy" id="566550"/>
    <lineage>
        <taxon>Bacteria</taxon>
        <taxon>Bacillati</taxon>
        <taxon>Bacillota</taxon>
        <taxon>Clostridia</taxon>
        <taxon>Lachnospirales</taxon>
        <taxon>Lachnospiraceae</taxon>
        <taxon>Hungatella</taxon>
    </lineage>
</organism>
<evidence type="ECO:0000313" key="2">
    <source>
        <dbReference type="Proteomes" id="UP000004968"/>
    </source>
</evidence>